<evidence type="ECO:0000256" key="5">
    <source>
        <dbReference type="ARBA" id="ARBA00023125"/>
    </source>
</evidence>
<keyword evidence="5" id="KW-0238">DNA-binding</keyword>
<dbReference type="GO" id="GO:0003700">
    <property type="term" value="F:DNA-binding transcription factor activity"/>
    <property type="evidence" value="ECO:0007669"/>
    <property type="project" value="InterPro"/>
</dbReference>
<dbReference type="InterPro" id="IPR036890">
    <property type="entry name" value="HATPase_C_sf"/>
</dbReference>
<dbReference type="CDD" id="cd00082">
    <property type="entry name" value="HisKA"/>
    <property type="match status" value="1"/>
</dbReference>
<dbReference type="PANTHER" id="PTHR43547">
    <property type="entry name" value="TWO-COMPONENT HISTIDINE KINASE"/>
    <property type="match status" value="1"/>
</dbReference>
<dbReference type="InterPro" id="IPR011006">
    <property type="entry name" value="CheY-like_superfamily"/>
</dbReference>
<name>A0A1T5AS56_9SPHI</name>
<protein>
    <recommendedName>
        <fullName evidence="2">histidine kinase</fullName>
        <ecNumber evidence="2">2.7.13.3</ecNumber>
    </recommendedName>
</protein>
<dbReference type="InterPro" id="IPR018062">
    <property type="entry name" value="HTH_AraC-typ_CS"/>
</dbReference>
<gene>
    <name evidence="11" type="ORF">SAMN05660226_01033</name>
</gene>
<dbReference type="PROSITE" id="PS51257">
    <property type="entry name" value="PROKAR_LIPOPROTEIN"/>
    <property type="match status" value="1"/>
</dbReference>
<evidence type="ECO:0000256" key="7">
    <source>
        <dbReference type="PROSITE-ProRule" id="PRU00169"/>
    </source>
</evidence>
<evidence type="ECO:0000259" key="8">
    <source>
        <dbReference type="PROSITE" id="PS01124"/>
    </source>
</evidence>
<dbReference type="InterPro" id="IPR011123">
    <property type="entry name" value="Y_Y_Y"/>
</dbReference>
<evidence type="ECO:0000259" key="10">
    <source>
        <dbReference type="PROSITE" id="PS50110"/>
    </source>
</evidence>
<dbReference type="SUPFAM" id="SSF63829">
    <property type="entry name" value="Calcium-dependent phosphotriesterase"/>
    <property type="match status" value="2"/>
</dbReference>
<keyword evidence="12" id="KW-1185">Reference proteome</keyword>
<dbReference type="Pfam" id="PF07494">
    <property type="entry name" value="Reg_prop"/>
    <property type="match status" value="3"/>
</dbReference>
<feature type="modified residue" description="4-aspartylphosphate" evidence="7">
    <location>
        <position position="1163"/>
    </location>
</feature>
<dbReference type="PROSITE" id="PS50110">
    <property type="entry name" value="RESPONSE_REGULATORY"/>
    <property type="match status" value="1"/>
</dbReference>
<organism evidence="11 12">
    <name type="scientific">Parapedobacter luteus</name>
    <dbReference type="NCBI Taxonomy" id="623280"/>
    <lineage>
        <taxon>Bacteria</taxon>
        <taxon>Pseudomonadati</taxon>
        <taxon>Bacteroidota</taxon>
        <taxon>Sphingobacteriia</taxon>
        <taxon>Sphingobacteriales</taxon>
        <taxon>Sphingobacteriaceae</taxon>
        <taxon>Parapedobacter</taxon>
    </lineage>
</organism>
<evidence type="ECO:0000256" key="2">
    <source>
        <dbReference type="ARBA" id="ARBA00012438"/>
    </source>
</evidence>
<dbReference type="InterPro" id="IPR005467">
    <property type="entry name" value="His_kinase_dom"/>
</dbReference>
<dbReference type="OrthoDB" id="9809670at2"/>
<dbReference type="InterPro" id="IPR011110">
    <property type="entry name" value="Reg_prop"/>
</dbReference>
<evidence type="ECO:0000256" key="3">
    <source>
        <dbReference type="ARBA" id="ARBA00022553"/>
    </source>
</evidence>
<dbReference type="Proteomes" id="UP000190541">
    <property type="component" value="Unassembled WGS sequence"/>
</dbReference>
<accession>A0A1T5AS56</accession>
<dbReference type="SUPFAM" id="SSF47384">
    <property type="entry name" value="Homodimeric domain of signal transducing histidine kinase"/>
    <property type="match status" value="1"/>
</dbReference>
<dbReference type="Pfam" id="PF07495">
    <property type="entry name" value="Y_Y_Y"/>
    <property type="match status" value="1"/>
</dbReference>
<feature type="domain" description="Response regulatory" evidence="10">
    <location>
        <begin position="1115"/>
        <end position="1230"/>
    </location>
</feature>
<dbReference type="InterPro" id="IPR015943">
    <property type="entry name" value="WD40/YVTN_repeat-like_dom_sf"/>
</dbReference>
<dbReference type="InterPro" id="IPR036097">
    <property type="entry name" value="HisK_dim/P_sf"/>
</dbReference>
<keyword evidence="4" id="KW-0805">Transcription regulation</keyword>
<dbReference type="PROSITE" id="PS01124">
    <property type="entry name" value="HTH_ARAC_FAMILY_2"/>
    <property type="match status" value="1"/>
</dbReference>
<comment type="catalytic activity">
    <reaction evidence="1">
        <text>ATP + protein L-histidine = ADP + protein N-phospho-L-histidine.</text>
        <dbReference type="EC" id="2.7.13.3"/>
    </reaction>
</comment>
<sequence length="1373" mass="154726">MRLTLKGLITGLLLFSCFGVYAEVPKLSLSRPHHYTTQQGMVFDKVNSFAQDKAGFIWIATEDGLSRFDGKTFRNIKYDTQRINGLAGNYITQMHTDGQGNMWVTSRNGISKYDNSSESFVHHQLLATSKGRYKTDVSSISRSREDNELWISANGLGLFRFNTLSGDFKRYTSESLPGLRSNMVTRILQDSRGLVWIGTQDAGLQVFDMTNGELSLYEPLKKLQHENSYARVHHIYEDAGKRIWVATNNGLLLVDPKTGYRHWFTADELGLPSNRFRAIVSRNMHEIYIGLEDGGVYRFSIVQKQGLTVLSRMPAVSDPNQPAALTNRSVSSLFFDRDGNLWIGTTGDGVFLLPRPKYNFENLRHVGPLPAAERNSIRYYGLSEDAEGNLFVGTDGHGIFVLDGSNRLVGHYLADDRPGSIMDNAILYAYRDNRDRMWFGSYNGGLSMYRKATGDFQSYRFSPDEEGSLGGDDVRVIFEDSRRRLWIGSNGGGLNRLHEATGKFSRYLHTNSDIPSNDIRAIAEDLQGNLIIGTYGAGMTYFNPEREQFIPFTANPADGGLANEVIYALHVATGGKLWIATESLGLLVYDLHTHRIIKHYNERNGLASNTVFSIKFDLDSSCWVSTNNGLSKIDQRTGAITNYSSSSGIQAGIFNPGSAHFSLRRGLLFFGGTAGLTYFNPRKLTSGMPPKPVMLTALEIFGERIDAGDPCGQPILPQALNETSTLTLKPFQSTFTIHYSSLEYGYADEVDYAYKLDGLDADWNFVKGQQPATYRYLPPGHYTFSVGIKSGSDVLEGSVKTLKVIVLPPWYKNGWAYLGYLLAACTVIYYYLRYRRQQERLKYELAISRIEREKEKEWNELKMNFYTRLSHEFRSSLTLILNPVKDLLNSGPPPQLEPYVNTLHANTSRLLRLADQALNIRKDDLITEKVMWEELDVVQLANDVMACFTNQTNRKKISMTLLADEEHFLIRADREKLEIVVFNLLFNAVKFTDQGEVCMSIKRIHNKLLEIAVADTGCGIPDSVGPRLFEQFYQGTASDGHIPKGFGIGLWMVKSLVELHGGKINYRSERGQGTTFTILLPQDLPIPPAADKPPENNVSGNDMARKILEMPKPTKILIVEDDIELAGYLKVLFEADYGVRLTDNEADALEIVGAELPDIIVCDIMLTDGNGIDFCRMVKQTVSWKHIPILLITATKGAQIQLEGMENGADDFLAKPFDKDVLLAKVRALLKRAANLREYFFNSLTDTVGHQKLSGEDKTLLDKCVSIIEAHLEDDDFNVHVLADRCGMTYATLSNRIKEINRQTLNSLIRTVRLHRAAQLLLTTDNAVYEVAYKVGMKDVKYFREQFVKLYKLNPSEFVRKYRKPFHEIHRAN</sequence>
<dbReference type="Gene3D" id="2.60.40.10">
    <property type="entry name" value="Immunoglobulins"/>
    <property type="match status" value="1"/>
</dbReference>
<dbReference type="SMART" id="SM00387">
    <property type="entry name" value="HATPase_c"/>
    <property type="match status" value="1"/>
</dbReference>
<dbReference type="Gene3D" id="3.40.50.2300">
    <property type="match status" value="1"/>
</dbReference>
<dbReference type="InterPro" id="IPR018060">
    <property type="entry name" value="HTH_AraC"/>
</dbReference>
<dbReference type="EC" id="2.7.13.3" evidence="2"/>
<dbReference type="RefSeq" id="WP_079715733.1">
    <property type="nucleotide sequence ID" value="NZ_FUYS01000002.1"/>
</dbReference>
<dbReference type="SMART" id="SM00448">
    <property type="entry name" value="REC"/>
    <property type="match status" value="1"/>
</dbReference>
<dbReference type="InterPro" id="IPR013783">
    <property type="entry name" value="Ig-like_fold"/>
</dbReference>
<dbReference type="Pfam" id="PF00072">
    <property type="entry name" value="Response_reg"/>
    <property type="match status" value="1"/>
</dbReference>
<dbReference type="SMART" id="SM00342">
    <property type="entry name" value="HTH_ARAC"/>
    <property type="match status" value="1"/>
</dbReference>
<dbReference type="InterPro" id="IPR003661">
    <property type="entry name" value="HisK_dim/P_dom"/>
</dbReference>
<dbReference type="Gene3D" id="2.130.10.10">
    <property type="entry name" value="YVTN repeat-like/Quinoprotein amine dehydrogenase"/>
    <property type="match status" value="2"/>
</dbReference>
<evidence type="ECO:0000259" key="9">
    <source>
        <dbReference type="PROSITE" id="PS50109"/>
    </source>
</evidence>
<evidence type="ECO:0000313" key="11">
    <source>
        <dbReference type="EMBL" id="SKB37864.1"/>
    </source>
</evidence>
<reference evidence="11 12" key="1">
    <citation type="submission" date="2017-02" db="EMBL/GenBank/DDBJ databases">
        <authorList>
            <person name="Peterson S.W."/>
        </authorList>
    </citation>
    <scope>NUCLEOTIDE SEQUENCE [LARGE SCALE GENOMIC DNA]</scope>
    <source>
        <strain evidence="11 12">DSM 22899</strain>
    </source>
</reference>
<dbReference type="PANTHER" id="PTHR43547:SF2">
    <property type="entry name" value="HYBRID SIGNAL TRANSDUCTION HISTIDINE KINASE C"/>
    <property type="match status" value="1"/>
</dbReference>
<dbReference type="PROSITE" id="PS00041">
    <property type="entry name" value="HTH_ARAC_FAMILY_1"/>
    <property type="match status" value="1"/>
</dbReference>
<dbReference type="InterPro" id="IPR009057">
    <property type="entry name" value="Homeodomain-like_sf"/>
</dbReference>
<dbReference type="GO" id="GO:0043565">
    <property type="term" value="F:sequence-specific DNA binding"/>
    <property type="evidence" value="ECO:0007669"/>
    <property type="project" value="InterPro"/>
</dbReference>
<dbReference type="Gene3D" id="1.10.10.60">
    <property type="entry name" value="Homeodomain-like"/>
    <property type="match status" value="1"/>
</dbReference>
<evidence type="ECO:0000256" key="4">
    <source>
        <dbReference type="ARBA" id="ARBA00023015"/>
    </source>
</evidence>
<dbReference type="SUPFAM" id="SSF46689">
    <property type="entry name" value="Homeodomain-like"/>
    <property type="match status" value="1"/>
</dbReference>
<proteinExistence type="predicted"/>
<evidence type="ECO:0000313" key="12">
    <source>
        <dbReference type="Proteomes" id="UP000190541"/>
    </source>
</evidence>
<dbReference type="InterPro" id="IPR001789">
    <property type="entry name" value="Sig_transdc_resp-reg_receiver"/>
</dbReference>
<dbReference type="Pfam" id="PF12833">
    <property type="entry name" value="HTH_18"/>
    <property type="match status" value="1"/>
</dbReference>
<dbReference type="PROSITE" id="PS50109">
    <property type="entry name" value="HIS_KIN"/>
    <property type="match status" value="1"/>
</dbReference>
<dbReference type="Gene3D" id="3.30.565.10">
    <property type="entry name" value="Histidine kinase-like ATPase, C-terminal domain"/>
    <property type="match status" value="1"/>
</dbReference>
<dbReference type="GO" id="GO:0000155">
    <property type="term" value="F:phosphorelay sensor kinase activity"/>
    <property type="evidence" value="ECO:0007669"/>
    <property type="project" value="InterPro"/>
</dbReference>
<dbReference type="Pfam" id="PF02518">
    <property type="entry name" value="HATPase_c"/>
    <property type="match status" value="1"/>
</dbReference>
<dbReference type="InterPro" id="IPR004358">
    <property type="entry name" value="Sig_transdc_His_kin-like_C"/>
</dbReference>
<keyword evidence="3 7" id="KW-0597">Phosphoprotein</keyword>
<feature type="domain" description="HTH araC/xylS-type" evidence="8">
    <location>
        <begin position="1262"/>
        <end position="1361"/>
    </location>
</feature>
<dbReference type="STRING" id="623280.SAMN05660226_01033"/>
<feature type="domain" description="Histidine kinase" evidence="9">
    <location>
        <begin position="868"/>
        <end position="1084"/>
    </location>
</feature>
<dbReference type="InterPro" id="IPR003594">
    <property type="entry name" value="HATPase_dom"/>
</dbReference>
<dbReference type="SUPFAM" id="SSF52172">
    <property type="entry name" value="CheY-like"/>
    <property type="match status" value="1"/>
</dbReference>
<dbReference type="PRINTS" id="PR00344">
    <property type="entry name" value="BCTRLSENSOR"/>
</dbReference>
<evidence type="ECO:0000256" key="1">
    <source>
        <dbReference type="ARBA" id="ARBA00000085"/>
    </source>
</evidence>
<evidence type="ECO:0000256" key="6">
    <source>
        <dbReference type="ARBA" id="ARBA00023163"/>
    </source>
</evidence>
<dbReference type="EMBL" id="FUYS01000002">
    <property type="protein sequence ID" value="SKB37864.1"/>
    <property type="molecule type" value="Genomic_DNA"/>
</dbReference>
<keyword evidence="6" id="KW-0804">Transcription</keyword>
<dbReference type="Gene3D" id="1.10.287.130">
    <property type="match status" value="1"/>
</dbReference>
<dbReference type="SUPFAM" id="SSF55874">
    <property type="entry name" value="ATPase domain of HSP90 chaperone/DNA topoisomerase II/histidine kinase"/>
    <property type="match status" value="1"/>
</dbReference>